<evidence type="ECO:0000313" key="2">
    <source>
        <dbReference type="EMBL" id="ODV65041.1"/>
    </source>
</evidence>
<dbReference type="RefSeq" id="XP_020074108.1">
    <property type="nucleotide sequence ID" value="XM_020219047.1"/>
</dbReference>
<name>A0A1E4RCS2_9ASCO</name>
<dbReference type="GeneID" id="30993597"/>
<dbReference type="STRING" id="984485.A0A1E4RCS2"/>
<reference evidence="3" key="1">
    <citation type="submission" date="2016-05" db="EMBL/GenBank/DDBJ databases">
        <title>Comparative genomics of biotechnologically important yeasts.</title>
        <authorList>
            <consortium name="DOE Joint Genome Institute"/>
            <person name="Riley R."/>
            <person name="Haridas S."/>
            <person name="Wolfe K.H."/>
            <person name="Lopes M.R."/>
            <person name="Hittinger C.T."/>
            <person name="Goker M."/>
            <person name="Salamov A."/>
            <person name="Wisecaver J."/>
            <person name="Long T.M."/>
            <person name="Aerts A.L."/>
            <person name="Barry K."/>
            <person name="Choi C."/>
            <person name="Clum A."/>
            <person name="Coughlan A.Y."/>
            <person name="Deshpande S."/>
            <person name="Douglass A.P."/>
            <person name="Hanson S.J."/>
            <person name="Klenk H.-P."/>
            <person name="Labutti K."/>
            <person name="Lapidus A."/>
            <person name="Lindquist E."/>
            <person name="Lipzen A."/>
            <person name="Meier-Kolthoff J.P."/>
            <person name="Ohm R.A."/>
            <person name="Otillar R.P."/>
            <person name="Pangilinan J."/>
            <person name="Peng Y."/>
            <person name="Rokas A."/>
            <person name="Rosa C.A."/>
            <person name="Scheuner C."/>
            <person name="Sibirny A.A."/>
            <person name="Slot J.C."/>
            <person name="Stielow J.B."/>
            <person name="Sun H."/>
            <person name="Kurtzman C.P."/>
            <person name="Blackwell M."/>
            <person name="Grigoriev I.V."/>
            <person name="Jeffries T.W."/>
        </authorList>
    </citation>
    <scope>NUCLEOTIDE SEQUENCE [LARGE SCALE GENOMIC DNA]</scope>
    <source>
        <strain evidence="3">NRRL Y-1933</strain>
    </source>
</reference>
<keyword evidence="3" id="KW-1185">Reference proteome</keyword>
<dbReference type="EMBL" id="KV454545">
    <property type="protein sequence ID" value="ODV65041.1"/>
    <property type="molecule type" value="Genomic_DNA"/>
</dbReference>
<dbReference type="Proteomes" id="UP000095085">
    <property type="component" value="Unassembled WGS sequence"/>
</dbReference>
<feature type="compositionally biased region" description="Polar residues" evidence="1">
    <location>
        <begin position="404"/>
        <end position="417"/>
    </location>
</feature>
<feature type="region of interest" description="Disordered" evidence="1">
    <location>
        <begin position="404"/>
        <end position="437"/>
    </location>
</feature>
<dbReference type="InterPro" id="IPR011032">
    <property type="entry name" value="GroES-like_sf"/>
</dbReference>
<protein>
    <submittedName>
        <fullName evidence="2">Uncharacterized protein</fullName>
    </submittedName>
</protein>
<evidence type="ECO:0000256" key="1">
    <source>
        <dbReference type="SAM" id="MobiDB-lite"/>
    </source>
</evidence>
<evidence type="ECO:0000313" key="3">
    <source>
        <dbReference type="Proteomes" id="UP000095085"/>
    </source>
</evidence>
<dbReference type="OrthoDB" id="4082978at2759"/>
<sequence>MSFVANTNPISDFVKHESYTIPQPVNSLPIKRLFDYRFGKLKESTKLPREFQLNNTLLDEEIILKIKMVGVNYGKDFELLKHDKFNPKINIVPGNKIIGKILNVMKNSKSSDFLNNSHKYMVFPYSNCLIQDTNNLCLNCQHLFHNQINLTSANYQQYSKFKCMRRWEYGYTIDGGLQDFLKIKKPVDTLIKIPDSISLHDCVFSMEILLPFYSFLKSNFYNFQTNQLSVDGRVLIILNDISKEINDILIVLKYFNIDQKNFSFIDAGKIHELMNSDFEDEKVSYKSIFNHIFIFSLSDLNISFGLYSIISTGLESTKSRYNLVLFDQYNPNCLIKHKSLNKYHPDKFIHHYELSYKDRINLIEVLSIISDLNTSSKSSPLDSLESTRPSVTSIETSASTFSIHSDSTSNTVLSRNGSQNHHQQNSKKKQIRFREDESIIDAEPPLQKEKQKHQNKHKHQNHFSWLYYDKDFDLCNDYEYSDDESEDAFDDLYQESFGFRNEKSNFIKMHTVRQINMHLNSNQSLSRVCYTNKSNKPVKINAFIFT</sequence>
<dbReference type="SUPFAM" id="SSF50129">
    <property type="entry name" value="GroES-like"/>
    <property type="match status" value="1"/>
</dbReference>
<dbReference type="AlphaFoldDB" id="A0A1E4RCS2"/>
<dbReference type="Gene3D" id="3.90.180.10">
    <property type="entry name" value="Medium-chain alcohol dehydrogenases, catalytic domain"/>
    <property type="match status" value="1"/>
</dbReference>
<gene>
    <name evidence="2" type="ORF">HYPBUDRAFT_114462</name>
</gene>
<organism evidence="2 3">
    <name type="scientific">Hyphopichia burtonii NRRL Y-1933</name>
    <dbReference type="NCBI Taxonomy" id="984485"/>
    <lineage>
        <taxon>Eukaryota</taxon>
        <taxon>Fungi</taxon>
        <taxon>Dikarya</taxon>
        <taxon>Ascomycota</taxon>
        <taxon>Saccharomycotina</taxon>
        <taxon>Pichiomycetes</taxon>
        <taxon>Debaryomycetaceae</taxon>
        <taxon>Hyphopichia</taxon>
    </lineage>
</organism>
<accession>A0A1E4RCS2</accession>
<proteinExistence type="predicted"/>